<dbReference type="AlphaFoldDB" id="A0A8F1MB55"/>
<evidence type="ECO:0000259" key="1">
    <source>
        <dbReference type="Pfam" id="PF17479"/>
    </source>
</evidence>
<evidence type="ECO:0000313" key="3">
    <source>
        <dbReference type="Proteomes" id="UP000677117"/>
    </source>
</evidence>
<gene>
    <name evidence="2" type="ORF">KOY49_01750</name>
</gene>
<sequence length="147" mass="16263">MHQLRASRRQACRIAKRHICKHKPQRVPLYNTSYAYDKASNSYLRSMAGALHTDREDGQIAPNTVVAMEVGVEARAQNYDGYEDVKTTGSGKAYIFQNGTVATATWSKADINSPLKLTDESGKDIALNRGQTWIAAFTPGRGSVSWQ</sequence>
<dbReference type="Proteomes" id="UP000677117">
    <property type="component" value="Chromosome"/>
</dbReference>
<protein>
    <submittedName>
        <fullName evidence="2">DUF3048 C-terminal domain-containing protein</fullName>
    </submittedName>
</protein>
<accession>A0A8F1MB55</accession>
<organism evidence="2 3">
    <name type="scientific">Candidatus Minimicrobia vallesae</name>
    <dbReference type="NCBI Taxonomy" id="2841264"/>
    <lineage>
        <taxon>Bacteria</taxon>
        <taxon>Candidatus Saccharimonadota</taxon>
        <taxon>Candidatus Saccharimonadota incertae sedis</taxon>
        <taxon>Candidatus Minimicrobia</taxon>
    </lineage>
</organism>
<keyword evidence="3" id="KW-1185">Reference proteome</keyword>
<feature type="domain" description="DUF3048" evidence="1">
    <location>
        <begin position="32"/>
        <end position="134"/>
    </location>
</feature>
<evidence type="ECO:0000313" key="2">
    <source>
        <dbReference type="EMBL" id="QWQ31840.1"/>
    </source>
</evidence>
<reference evidence="2" key="1">
    <citation type="submission" date="2021-06" db="EMBL/GenBank/DDBJ databases">
        <title>An adapted protocol for Saccharibacteria cultivation: two new species join this phylum of Candidate Phyla Radiations.</title>
        <authorList>
            <person name="Ibrahim A."/>
            <person name="Maatouk M."/>
            <person name="Raoult D."/>
            <person name="Bittar F."/>
        </authorList>
    </citation>
    <scope>NUCLEOTIDE SEQUENCE</scope>
    <source>
        <strain evidence="2">IHU2</strain>
    </source>
</reference>
<dbReference type="InterPro" id="IPR023158">
    <property type="entry name" value="YerB-like_sf"/>
</dbReference>
<dbReference type="Gene3D" id="3.50.90.10">
    <property type="entry name" value="YerB-like"/>
    <property type="match status" value="1"/>
</dbReference>
<proteinExistence type="predicted"/>
<dbReference type="Pfam" id="PF17479">
    <property type="entry name" value="DUF3048_C"/>
    <property type="match status" value="1"/>
</dbReference>
<name>A0A8F1MB55_9BACT</name>
<dbReference type="SUPFAM" id="SSF159774">
    <property type="entry name" value="YerB-like"/>
    <property type="match status" value="1"/>
</dbReference>
<dbReference type="KEGG" id="mvl:KOY49_01750"/>
<dbReference type="InterPro" id="IPR035328">
    <property type="entry name" value="DUF3048_C"/>
</dbReference>
<dbReference type="EMBL" id="CP076459">
    <property type="protein sequence ID" value="QWQ31840.1"/>
    <property type="molecule type" value="Genomic_DNA"/>
</dbReference>